<reference evidence="8" key="1">
    <citation type="journal article" date="2014" name="Int. J. Syst. Evol. Microbiol.">
        <title>Complete genome sequence of Corynebacterium casei LMG S-19264T (=DSM 44701T), isolated from a smear-ripened cheese.</title>
        <authorList>
            <consortium name="US DOE Joint Genome Institute (JGI-PGF)"/>
            <person name="Walter F."/>
            <person name="Albersmeier A."/>
            <person name="Kalinowski J."/>
            <person name="Ruckert C."/>
        </authorList>
    </citation>
    <scope>NUCLEOTIDE SEQUENCE</scope>
    <source>
        <strain evidence="8">JCM 31311</strain>
    </source>
</reference>
<evidence type="ECO:0000313" key="8">
    <source>
        <dbReference type="EMBL" id="GGR05284.1"/>
    </source>
</evidence>
<dbReference type="InterPro" id="IPR007342">
    <property type="entry name" value="PsuG"/>
</dbReference>
<accession>A0A918C3H6</accession>
<comment type="subunit">
    <text evidence="6">Homotrimer.</text>
</comment>
<dbReference type="PANTHER" id="PTHR42909:SF1">
    <property type="entry name" value="CARBOHYDRATE KINASE PFKB DOMAIN-CONTAINING PROTEIN"/>
    <property type="match status" value="1"/>
</dbReference>
<dbReference type="Gene3D" id="3.40.1790.10">
    <property type="entry name" value="Indigoidine synthase domain"/>
    <property type="match status" value="1"/>
</dbReference>
<comment type="function">
    <text evidence="6">Catalyzes the reversible cleavage of pseudouridine 5'-phosphate (PsiMP) to ribose 5-phosphate and uracil. Functions biologically in the cleavage direction, as part of a pseudouridine degradation pathway.</text>
</comment>
<feature type="region of interest" description="Disordered" evidence="7">
    <location>
        <begin position="1"/>
        <end position="20"/>
    </location>
</feature>
<dbReference type="AlphaFoldDB" id="A0A918C3H6"/>
<comment type="catalytic activity">
    <reaction evidence="6">
        <text>D-ribose 5-phosphate + uracil = psi-UMP + H2O</text>
        <dbReference type="Rhea" id="RHEA:18337"/>
        <dbReference type="ChEBI" id="CHEBI:15377"/>
        <dbReference type="ChEBI" id="CHEBI:17568"/>
        <dbReference type="ChEBI" id="CHEBI:58380"/>
        <dbReference type="ChEBI" id="CHEBI:78346"/>
        <dbReference type="EC" id="4.2.1.70"/>
    </reaction>
</comment>
<comment type="caution">
    <text evidence="8">The sequence shown here is derived from an EMBL/GenBank/DDBJ whole genome shotgun (WGS) entry which is preliminary data.</text>
</comment>
<protein>
    <recommendedName>
        <fullName evidence="6">Pseudouridine-5'-phosphate glycosidase</fullName>
        <shortName evidence="6">PsiMP glycosidase</shortName>
        <ecNumber evidence="6">4.2.1.70</ecNumber>
    </recommendedName>
</protein>
<dbReference type="EMBL" id="BMQL01000007">
    <property type="protein sequence ID" value="GGR05284.1"/>
    <property type="molecule type" value="Genomic_DNA"/>
</dbReference>
<keyword evidence="5 6" id="KW-0326">Glycosidase</keyword>
<keyword evidence="4 6" id="KW-0456">Lyase</keyword>
<organism evidence="8 9">
    <name type="scientific">Deinococcus ruber</name>
    <dbReference type="NCBI Taxonomy" id="1848197"/>
    <lineage>
        <taxon>Bacteria</taxon>
        <taxon>Thermotogati</taxon>
        <taxon>Deinococcota</taxon>
        <taxon>Deinococci</taxon>
        <taxon>Deinococcales</taxon>
        <taxon>Deinococcaceae</taxon>
        <taxon>Deinococcus</taxon>
    </lineage>
</organism>
<dbReference type="GO" id="GO:0004730">
    <property type="term" value="F:pseudouridylate synthase activity"/>
    <property type="evidence" value="ECO:0007669"/>
    <property type="project" value="UniProtKB-UniRule"/>
</dbReference>
<feature type="binding site" evidence="6">
    <location>
        <position position="159"/>
    </location>
    <ligand>
        <name>Mn(2+)</name>
        <dbReference type="ChEBI" id="CHEBI:29035"/>
    </ligand>
</feature>
<keyword evidence="3 6" id="KW-0464">Manganese</keyword>
<evidence type="ECO:0000256" key="6">
    <source>
        <dbReference type="HAMAP-Rule" id="MF_01876"/>
    </source>
</evidence>
<evidence type="ECO:0000256" key="2">
    <source>
        <dbReference type="ARBA" id="ARBA00022801"/>
    </source>
</evidence>
<evidence type="ECO:0000256" key="3">
    <source>
        <dbReference type="ARBA" id="ARBA00023211"/>
    </source>
</evidence>
<dbReference type="GO" id="GO:0005737">
    <property type="term" value="C:cytoplasm"/>
    <property type="evidence" value="ECO:0007669"/>
    <property type="project" value="TreeGrafter"/>
</dbReference>
<dbReference type="SUPFAM" id="SSF110581">
    <property type="entry name" value="Indigoidine synthase A-like"/>
    <property type="match status" value="1"/>
</dbReference>
<feature type="binding site" evidence="6">
    <location>
        <position position="127"/>
    </location>
    <ligand>
        <name>substrate</name>
    </ligand>
</feature>
<gene>
    <name evidence="6 8" type="primary">psuG</name>
    <name evidence="8" type="ORF">GCM10008957_17780</name>
</gene>
<evidence type="ECO:0000256" key="1">
    <source>
        <dbReference type="ARBA" id="ARBA00022723"/>
    </source>
</evidence>
<dbReference type="InterPro" id="IPR022830">
    <property type="entry name" value="Indigdn_synthA-like"/>
</dbReference>
<name>A0A918C3H6_9DEIO</name>
<reference evidence="8" key="2">
    <citation type="submission" date="2020-09" db="EMBL/GenBank/DDBJ databases">
        <authorList>
            <person name="Sun Q."/>
            <person name="Ohkuma M."/>
        </authorList>
    </citation>
    <scope>NUCLEOTIDE SEQUENCE</scope>
    <source>
        <strain evidence="8">JCM 31311</strain>
    </source>
</reference>
<proteinExistence type="inferred from homology"/>
<dbReference type="Pfam" id="PF04227">
    <property type="entry name" value="Indigoidine_A"/>
    <property type="match status" value="1"/>
</dbReference>
<keyword evidence="2 6" id="KW-0378">Hydrolase</keyword>
<feature type="binding site" evidence="6">
    <location>
        <position position="107"/>
    </location>
    <ligand>
        <name>substrate</name>
    </ligand>
</feature>
<evidence type="ECO:0000256" key="7">
    <source>
        <dbReference type="SAM" id="MobiDB-lite"/>
    </source>
</evidence>
<feature type="active site" description="Proton donor" evidence="6">
    <location>
        <position position="46"/>
    </location>
</feature>
<sequence>MNDLTDPGINHGASMNTNTTAVNPNLDYTPEVRDALHTGRPVVALESTIISHGMPYPQNVQTAREVEDVVRDHGAVPATIAVLGGRIKVGLNAEELELLATDKGVQKISTRDLPYTVAMGLHGATTVATTMRIAHLAGIRVFATGGTGGVHRGAATSMDISADLTELSRSEVCVVSAGVKSILDIGLTLEYLETLGVPVLTLGSAEFPAFYSRQSGFASPLSVKTPEEVARVLRAKWGLCRPEGSAGLEGGVLLANPIPEGAEISRAEIDPHIQQALSDMGALGIVGKETTPYLLGRIVEITEGRSLSANIALVKNNASVAAQVAEAYAGQGLN</sequence>
<dbReference type="GO" id="GO:0016798">
    <property type="term" value="F:hydrolase activity, acting on glycosyl bonds"/>
    <property type="evidence" value="ECO:0007669"/>
    <property type="project" value="UniProtKB-KW"/>
</dbReference>
<feature type="active site" description="Nucleophile" evidence="6">
    <location>
        <position position="180"/>
    </location>
</feature>
<dbReference type="GO" id="GO:0046872">
    <property type="term" value="F:metal ion binding"/>
    <property type="evidence" value="ECO:0007669"/>
    <property type="project" value="UniProtKB-KW"/>
</dbReference>
<keyword evidence="1 6" id="KW-0479">Metal-binding</keyword>
<evidence type="ECO:0000256" key="5">
    <source>
        <dbReference type="ARBA" id="ARBA00023295"/>
    </source>
</evidence>
<evidence type="ECO:0000256" key="4">
    <source>
        <dbReference type="ARBA" id="ARBA00023239"/>
    </source>
</evidence>
<comment type="similarity">
    <text evidence="6">Belongs to the pseudouridine-5'-phosphate glycosidase family.</text>
</comment>
<feature type="binding site" evidence="6">
    <location>
        <begin position="161"/>
        <end position="163"/>
    </location>
    <ligand>
        <name>substrate</name>
    </ligand>
</feature>
<evidence type="ECO:0000313" key="9">
    <source>
        <dbReference type="Proteomes" id="UP000603865"/>
    </source>
</evidence>
<dbReference type="EC" id="4.2.1.70" evidence="6"/>
<dbReference type="PANTHER" id="PTHR42909">
    <property type="entry name" value="ZGC:136858"/>
    <property type="match status" value="1"/>
</dbReference>
<dbReference type="GO" id="GO:0046113">
    <property type="term" value="P:nucleobase catabolic process"/>
    <property type="evidence" value="ECO:0007669"/>
    <property type="project" value="UniProtKB-UniRule"/>
</dbReference>
<dbReference type="HAMAP" id="MF_01876">
    <property type="entry name" value="PsiMP_glycosidase"/>
    <property type="match status" value="1"/>
</dbReference>
<keyword evidence="9" id="KW-1185">Reference proteome</keyword>
<comment type="cofactor">
    <cofactor evidence="6">
        <name>Mn(2+)</name>
        <dbReference type="ChEBI" id="CHEBI:29035"/>
    </cofactor>
    <text evidence="6">Binds 1 Mn(2+) ion per subunit.</text>
</comment>
<dbReference type="Proteomes" id="UP000603865">
    <property type="component" value="Unassembled WGS sequence"/>
</dbReference>